<reference evidence="2" key="1">
    <citation type="submission" date="2015-08" db="EMBL/GenBank/DDBJ databases">
        <title>Candidatus Bacteriodes Periocalifornicus.</title>
        <authorList>
            <person name="McLean J.S."/>
            <person name="Kelley S."/>
        </authorList>
    </citation>
    <scope>NUCLEOTIDE SEQUENCE [LARGE SCALE GENOMIC DNA]</scope>
    <source>
        <strain evidence="2">12B</strain>
    </source>
</reference>
<dbReference type="AlphaFoldDB" id="A0A0Q4B7U1"/>
<accession>A0A0Q4B7U1</accession>
<evidence type="ECO:0000313" key="3">
    <source>
        <dbReference type="Proteomes" id="UP000054172"/>
    </source>
</evidence>
<gene>
    <name evidence="2" type="ORF">AL399_02570</name>
</gene>
<keyword evidence="1" id="KW-0732">Signal</keyword>
<comment type="caution">
    <text evidence="2">The sequence shown here is derived from an EMBL/GenBank/DDBJ whole genome shotgun (WGS) entry which is preliminary data.</text>
</comment>
<keyword evidence="3" id="KW-1185">Reference proteome</keyword>
<proteinExistence type="predicted"/>
<evidence type="ECO:0000256" key="1">
    <source>
        <dbReference type="SAM" id="SignalP"/>
    </source>
</evidence>
<feature type="signal peptide" evidence="1">
    <location>
        <begin position="1"/>
        <end position="25"/>
    </location>
</feature>
<dbReference type="EMBL" id="LIIK01000008">
    <property type="protein sequence ID" value="KQM09272.1"/>
    <property type="molecule type" value="Genomic_DNA"/>
</dbReference>
<dbReference type="Pfam" id="PF14127">
    <property type="entry name" value="DUF4294"/>
    <property type="match status" value="1"/>
</dbReference>
<feature type="chain" id="PRO_5006212540" description="DUF4294 domain-containing protein" evidence="1">
    <location>
        <begin position="26"/>
        <end position="204"/>
    </location>
</feature>
<name>A0A0Q4B7U1_9BACT</name>
<dbReference type="PATRIC" id="fig|1702214.3.peg.705"/>
<sequence length="204" mass="23717">MKCAQWLYGLVLVCVLSSVCTTASAQDSVPVEFGGRVLPAYVENGDTIPYEHIFEVVIVPRRTFRNERELRAYRRMIANLKKVYPYAQEAKRLLREMDSVYGSLDSRMARSRYASQMERKLNRQFEKQIRNLTYSQGRMLIKLINRETGRTTYDIIKQFRGGLSAGFWQIIAKMFGSDLKSGFDPVEEDRILNELIILYEHGQL</sequence>
<dbReference type="Proteomes" id="UP000054172">
    <property type="component" value="Unassembled WGS sequence"/>
</dbReference>
<organism evidence="2 3">
    <name type="scientific">Candidatus [Bacteroides] periocalifornicus</name>
    <dbReference type="NCBI Taxonomy" id="1702214"/>
    <lineage>
        <taxon>Bacteria</taxon>
        <taxon>Pseudomonadati</taxon>
        <taxon>Bacteroidota</taxon>
    </lineage>
</organism>
<protein>
    <recommendedName>
        <fullName evidence="4">DUF4294 domain-containing protein</fullName>
    </recommendedName>
</protein>
<dbReference type="InterPro" id="IPR025636">
    <property type="entry name" value="DUF4294"/>
</dbReference>
<evidence type="ECO:0008006" key="4">
    <source>
        <dbReference type="Google" id="ProtNLM"/>
    </source>
</evidence>
<dbReference type="STRING" id="1702214.AL399_02570"/>
<evidence type="ECO:0000313" key="2">
    <source>
        <dbReference type="EMBL" id="KQM09272.1"/>
    </source>
</evidence>